<keyword evidence="2" id="KW-1185">Reference proteome</keyword>
<organism evidence="1 2">
    <name type="scientific">Acidithrix ferrooxidans</name>
    <dbReference type="NCBI Taxonomy" id="1280514"/>
    <lineage>
        <taxon>Bacteria</taxon>
        <taxon>Bacillati</taxon>
        <taxon>Actinomycetota</taxon>
        <taxon>Acidimicrobiia</taxon>
        <taxon>Acidimicrobiales</taxon>
        <taxon>Acidimicrobiaceae</taxon>
        <taxon>Acidithrix</taxon>
    </lineage>
</organism>
<proteinExistence type="predicted"/>
<accession>A0A0D8HGW2</accession>
<evidence type="ECO:0000313" key="1">
    <source>
        <dbReference type="EMBL" id="KJF17084.1"/>
    </source>
</evidence>
<comment type="caution">
    <text evidence="1">The sequence shown here is derived from an EMBL/GenBank/DDBJ whole genome shotgun (WGS) entry which is preliminary data.</text>
</comment>
<evidence type="ECO:0000313" key="2">
    <source>
        <dbReference type="Proteomes" id="UP000032360"/>
    </source>
</evidence>
<name>A0A0D8HGW2_9ACTN</name>
<dbReference type="Proteomes" id="UP000032360">
    <property type="component" value="Unassembled WGS sequence"/>
</dbReference>
<reference evidence="1 2" key="1">
    <citation type="submission" date="2015-01" db="EMBL/GenBank/DDBJ databases">
        <title>Draft genome of the acidophilic iron oxidizer Acidithrix ferrooxidans strain Py-F3.</title>
        <authorList>
            <person name="Poehlein A."/>
            <person name="Eisen S."/>
            <person name="Schloemann M."/>
            <person name="Johnson B.D."/>
            <person name="Daniel R."/>
            <person name="Muehling M."/>
        </authorList>
    </citation>
    <scope>NUCLEOTIDE SEQUENCE [LARGE SCALE GENOMIC DNA]</scope>
    <source>
        <strain evidence="1 2">Py-F3</strain>
    </source>
</reference>
<dbReference type="EMBL" id="JXYS01000066">
    <property type="protein sequence ID" value="KJF17084.1"/>
    <property type="molecule type" value="Genomic_DNA"/>
</dbReference>
<sequence>MEPVSCIATFAVGGFSPDAKFGAVVVEADGAAVVAAAVVTLDEFDDDD</sequence>
<protein>
    <submittedName>
        <fullName evidence="1">Uncharacterized protein</fullName>
    </submittedName>
</protein>
<dbReference type="AlphaFoldDB" id="A0A0D8HGW2"/>
<gene>
    <name evidence="1" type="ORF">AXFE_20810</name>
</gene>